<evidence type="ECO:0000256" key="3">
    <source>
        <dbReference type="ARBA" id="ARBA00022723"/>
    </source>
</evidence>
<gene>
    <name evidence="7" type="ORF">RSOLAG1IB_04253</name>
</gene>
<organism evidence="7 8">
    <name type="scientific">Thanatephorus cucumeris (strain AG1-IB / isolate 7/3/14)</name>
    <name type="common">Lettuce bottom rot fungus</name>
    <name type="synonym">Rhizoctonia solani</name>
    <dbReference type="NCBI Taxonomy" id="1108050"/>
    <lineage>
        <taxon>Eukaryota</taxon>
        <taxon>Fungi</taxon>
        <taxon>Dikarya</taxon>
        <taxon>Basidiomycota</taxon>
        <taxon>Agaricomycotina</taxon>
        <taxon>Agaricomycetes</taxon>
        <taxon>Cantharellales</taxon>
        <taxon>Ceratobasidiaceae</taxon>
        <taxon>Rhizoctonia</taxon>
        <taxon>Rhizoctonia solani AG-1</taxon>
    </lineage>
</organism>
<comment type="similarity">
    <text evidence="2">Belongs to the histone deacetylase family.</text>
</comment>
<keyword evidence="5" id="KW-0862">Zinc</keyword>
<dbReference type="AlphaFoldDB" id="A0A0B7FVW3"/>
<reference evidence="7 8" key="1">
    <citation type="submission" date="2014-11" db="EMBL/GenBank/DDBJ databases">
        <authorList>
            <person name="Wibberg Daniel"/>
        </authorList>
    </citation>
    <scope>NUCLEOTIDE SEQUENCE [LARGE SCALE GENOMIC DNA]</scope>
    <source>
        <strain evidence="7">Rhizoctonia solani AG1-IB 7/3/14</strain>
    </source>
</reference>
<keyword evidence="8" id="KW-1185">Reference proteome</keyword>
<dbReference type="CDD" id="cd10001">
    <property type="entry name" value="HDAC_classII_APAH"/>
    <property type="match status" value="1"/>
</dbReference>
<dbReference type="InterPro" id="IPR023801">
    <property type="entry name" value="His_deacetylse_dom"/>
</dbReference>
<dbReference type="GO" id="GO:0046872">
    <property type="term" value="F:metal ion binding"/>
    <property type="evidence" value="ECO:0007669"/>
    <property type="project" value="UniProtKB-KW"/>
</dbReference>
<name>A0A0B7FVW3_THACB</name>
<accession>A0A0B7FVW3</accession>
<dbReference type="SUPFAM" id="SSF52768">
    <property type="entry name" value="Arginase/deacetylase"/>
    <property type="match status" value="1"/>
</dbReference>
<keyword evidence="4 7" id="KW-0378">Hydrolase</keyword>
<dbReference type="Pfam" id="PF00850">
    <property type="entry name" value="Hist_deacetyl"/>
    <property type="match status" value="1"/>
</dbReference>
<evidence type="ECO:0000256" key="1">
    <source>
        <dbReference type="ARBA" id="ARBA00001947"/>
    </source>
</evidence>
<evidence type="ECO:0000259" key="6">
    <source>
        <dbReference type="Pfam" id="PF00850"/>
    </source>
</evidence>
<feature type="domain" description="Histone deacetylase" evidence="6">
    <location>
        <begin position="28"/>
        <end position="344"/>
    </location>
</feature>
<dbReference type="PRINTS" id="PR01270">
    <property type="entry name" value="HDASUPER"/>
</dbReference>
<dbReference type="InterPro" id="IPR000286">
    <property type="entry name" value="HDACs"/>
</dbReference>
<dbReference type="GO" id="GO:0040029">
    <property type="term" value="P:epigenetic regulation of gene expression"/>
    <property type="evidence" value="ECO:0007669"/>
    <property type="project" value="TreeGrafter"/>
</dbReference>
<dbReference type="OrthoDB" id="424012at2759"/>
<evidence type="ECO:0000313" key="8">
    <source>
        <dbReference type="Proteomes" id="UP000059188"/>
    </source>
</evidence>
<dbReference type="EC" id="3.5.1.98" evidence="7"/>
<proteinExistence type="inferred from homology"/>
<evidence type="ECO:0000313" key="7">
    <source>
        <dbReference type="EMBL" id="CEL61014.1"/>
    </source>
</evidence>
<dbReference type="GO" id="GO:0141221">
    <property type="term" value="F:histone deacetylase activity, hydrolytic mechanism"/>
    <property type="evidence" value="ECO:0007669"/>
    <property type="project" value="UniProtKB-EC"/>
</dbReference>
<protein>
    <submittedName>
        <fullName evidence="7">Histone deacetylase superfamily protein</fullName>
        <ecNumber evidence="7">3.5.1.98</ecNumber>
    </submittedName>
</protein>
<dbReference type="STRING" id="1108050.A0A0B7FVW3"/>
<dbReference type="EMBL" id="LN679104">
    <property type="protein sequence ID" value="CEL61014.1"/>
    <property type="molecule type" value="Genomic_DNA"/>
</dbReference>
<dbReference type="Proteomes" id="UP000059188">
    <property type="component" value="Unassembled WGS sequence"/>
</dbReference>
<dbReference type="InterPro" id="IPR023696">
    <property type="entry name" value="Ureohydrolase_dom_sf"/>
</dbReference>
<dbReference type="Gene3D" id="3.40.800.20">
    <property type="entry name" value="Histone deacetylase domain"/>
    <property type="match status" value="1"/>
</dbReference>
<keyword evidence="3" id="KW-0479">Metal-binding</keyword>
<dbReference type="PANTHER" id="PTHR10625">
    <property type="entry name" value="HISTONE DEACETYLASE HDAC1-RELATED"/>
    <property type="match status" value="1"/>
</dbReference>
<evidence type="ECO:0000256" key="5">
    <source>
        <dbReference type="ARBA" id="ARBA00022833"/>
    </source>
</evidence>
<sequence>MKVFYSNKCSLHSPGYEILSGNAVPYLESPDRMTAIMSHLSQLQEQDGSWSWEDVDADVDAANEGDLLEATKQVHHPDYIEYLRDAYKIWVQDGGSKDAVMPETFPHPGLLASSKSKAICPITGDTFTSALAAVQVVLSALRYLVSKSSVQERIGTFALTRPPGHHAGPCVCGGYCFFNNVAIAAKYLQSRVPNAKVAILDIDYHHGNGTQDVFYQDPSVLYVSLHAEGDYPYFTGTSEEVGDGPGEGFNLNIPLPQHTTGNLEYVAALRQGLDRISEFGPKWLLVSLGVDTYKDDPLCHFKLTTQGYHEIGREIGSLNLPTLFAMEGGYHIDTLGANVEGVLSGFKTAGL</sequence>
<dbReference type="InterPro" id="IPR037138">
    <property type="entry name" value="His_deacetylse_dom_sf"/>
</dbReference>
<dbReference type="PANTHER" id="PTHR10625:SF17">
    <property type="entry name" value="HISTONE DEACETYLASE 8"/>
    <property type="match status" value="1"/>
</dbReference>
<evidence type="ECO:0000256" key="4">
    <source>
        <dbReference type="ARBA" id="ARBA00022801"/>
    </source>
</evidence>
<comment type="cofactor">
    <cofactor evidence="1">
        <name>Zn(2+)</name>
        <dbReference type="ChEBI" id="CHEBI:29105"/>
    </cofactor>
</comment>
<evidence type="ECO:0000256" key="2">
    <source>
        <dbReference type="ARBA" id="ARBA00005947"/>
    </source>
</evidence>